<proteinExistence type="predicted"/>
<dbReference type="InterPro" id="IPR029063">
    <property type="entry name" value="SAM-dependent_MTases_sf"/>
</dbReference>
<name>A0A3N4Z6F6_9MICO</name>
<keyword evidence="3" id="KW-1185">Reference proteome</keyword>
<feature type="domain" description="THUMP-like" evidence="1">
    <location>
        <begin position="325"/>
        <end position="397"/>
    </location>
</feature>
<evidence type="ECO:0000313" key="3">
    <source>
        <dbReference type="Proteomes" id="UP000280726"/>
    </source>
</evidence>
<organism evidence="2 3">
    <name type="scientific">Georgenia muralis</name>
    <dbReference type="NCBI Taxonomy" id="154117"/>
    <lineage>
        <taxon>Bacteria</taxon>
        <taxon>Bacillati</taxon>
        <taxon>Actinomycetota</taxon>
        <taxon>Actinomycetes</taxon>
        <taxon>Micrococcales</taxon>
        <taxon>Bogoriellaceae</taxon>
        <taxon>Georgenia</taxon>
    </lineage>
</organism>
<dbReference type="OrthoDB" id="9810570at2"/>
<dbReference type="PANTHER" id="PTHR14741:SF32">
    <property type="entry name" value="TRIMETHYLGUANOSINE SYNTHASE"/>
    <property type="match status" value="1"/>
</dbReference>
<dbReference type="Proteomes" id="UP000280726">
    <property type="component" value="Unassembled WGS sequence"/>
</dbReference>
<dbReference type="Gene3D" id="3.40.50.150">
    <property type="entry name" value="Vaccinia Virus protein VP39"/>
    <property type="match status" value="1"/>
</dbReference>
<evidence type="ECO:0000313" key="2">
    <source>
        <dbReference type="EMBL" id="RPF27574.1"/>
    </source>
</evidence>
<gene>
    <name evidence="2" type="ORF">EDD32_2062</name>
</gene>
<dbReference type="Pfam" id="PF18096">
    <property type="entry name" value="Thump_like"/>
    <property type="match status" value="1"/>
</dbReference>
<dbReference type="InterPro" id="IPR041497">
    <property type="entry name" value="Thump-like"/>
</dbReference>
<reference evidence="2 3" key="1">
    <citation type="submission" date="2018-11" db="EMBL/GenBank/DDBJ databases">
        <title>Sequencing the genomes of 1000 actinobacteria strains.</title>
        <authorList>
            <person name="Klenk H.-P."/>
        </authorList>
    </citation>
    <scope>NUCLEOTIDE SEQUENCE [LARGE SCALE GENOMIC DNA]</scope>
    <source>
        <strain evidence="2 3">DSM 14418</strain>
    </source>
</reference>
<dbReference type="AlphaFoldDB" id="A0A3N4Z6F6"/>
<accession>A0A3N4Z6F6</accession>
<dbReference type="EMBL" id="RKRA01000001">
    <property type="protein sequence ID" value="RPF27574.1"/>
    <property type="molecule type" value="Genomic_DNA"/>
</dbReference>
<sequence length="398" mass="40969">MDPSAVAALLSPEGRALLEGLPPYAEVDALRLGTALRARGTDPAIVAAALTQARLRQRARAKFGDAAATMYLTPAGLEQATRREVAAHHARRYAAAGAGLVADLGCGLGGDAMALANAGVRVLAVEADAATAALAAANLARFPGVEVRHGDALAVSLDGVDAVFADPARRTGGGRRVFDPAAYSPPLGALLDLRTRVPDLGLKVAPGIPHAALPADAHAQWVSVDGDVVEAGLWFAGLAPEGPGRSALVLGPRGTAVLAEPAPVPADAPVRAGQVRPLAAFLHEPDGAVIRAGLVARLAEDIGAGLVNEDIAYLTGDAPAASPFATSYRVLDLFDFGLKRLREYLRTRDVGALTIKKRGTAVEPEQLRRRLGLAGRASATVVLTRLAGRQVVIVVEPV</sequence>
<dbReference type="SUPFAM" id="SSF53335">
    <property type="entry name" value="S-adenosyl-L-methionine-dependent methyltransferases"/>
    <property type="match status" value="1"/>
</dbReference>
<comment type="caution">
    <text evidence="2">The sequence shown here is derived from an EMBL/GenBank/DDBJ whole genome shotgun (WGS) entry which is preliminary data.</text>
</comment>
<dbReference type="RefSeq" id="WP_123917211.1">
    <property type="nucleotide sequence ID" value="NZ_RKRA01000001.1"/>
</dbReference>
<evidence type="ECO:0000259" key="1">
    <source>
        <dbReference type="Pfam" id="PF18096"/>
    </source>
</evidence>
<dbReference type="PANTHER" id="PTHR14741">
    <property type="entry name" value="S-ADENOSYLMETHIONINE-DEPENDENT METHYLTRANSFERASE RELATED"/>
    <property type="match status" value="1"/>
</dbReference>
<protein>
    <recommendedName>
        <fullName evidence="1">THUMP-like domain-containing protein</fullName>
    </recommendedName>
</protein>